<sequence>MVIEKPWVVATTLVLVEKGNFSDTILDKSEKVGDGEVIGEMEGPSSVAAMAAAVVVKVTKEWWRTTERRGYLVVVGGVVVVSGRHYRSFDGQIRLRQLAENGEGYLTAVTKTGLYLLSYSGALQKSFHGYDTMKYPMLDIWLCMIQP</sequence>
<protein>
    <submittedName>
        <fullName evidence="1">Uncharacterized protein</fullName>
    </submittedName>
</protein>
<reference evidence="1" key="1">
    <citation type="submission" date="2023-12" db="EMBL/GenBank/DDBJ databases">
        <title>Genome assembly of Anisodus tanguticus.</title>
        <authorList>
            <person name="Wang Y.-J."/>
        </authorList>
    </citation>
    <scope>NUCLEOTIDE SEQUENCE</scope>
    <source>
        <strain evidence="1">KB-2021</strain>
        <tissue evidence="1">Leaf</tissue>
    </source>
</reference>
<proteinExistence type="predicted"/>
<comment type="caution">
    <text evidence="1">The sequence shown here is derived from an EMBL/GenBank/DDBJ whole genome shotgun (WGS) entry which is preliminary data.</text>
</comment>
<dbReference type="AlphaFoldDB" id="A0AAE1SD13"/>
<keyword evidence="2" id="KW-1185">Reference proteome</keyword>
<name>A0AAE1SD13_9SOLA</name>
<dbReference type="EMBL" id="JAVYJV010000007">
    <property type="protein sequence ID" value="KAK4367158.1"/>
    <property type="molecule type" value="Genomic_DNA"/>
</dbReference>
<evidence type="ECO:0000313" key="2">
    <source>
        <dbReference type="Proteomes" id="UP001291623"/>
    </source>
</evidence>
<evidence type="ECO:0000313" key="1">
    <source>
        <dbReference type="EMBL" id="KAK4367158.1"/>
    </source>
</evidence>
<gene>
    <name evidence="1" type="ORF">RND71_015038</name>
</gene>
<organism evidence="1 2">
    <name type="scientific">Anisodus tanguticus</name>
    <dbReference type="NCBI Taxonomy" id="243964"/>
    <lineage>
        <taxon>Eukaryota</taxon>
        <taxon>Viridiplantae</taxon>
        <taxon>Streptophyta</taxon>
        <taxon>Embryophyta</taxon>
        <taxon>Tracheophyta</taxon>
        <taxon>Spermatophyta</taxon>
        <taxon>Magnoliopsida</taxon>
        <taxon>eudicotyledons</taxon>
        <taxon>Gunneridae</taxon>
        <taxon>Pentapetalae</taxon>
        <taxon>asterids</taxon>
        <taxon>lamiids</taxon>
        <taxon>Solanales</taxon>
        <taxon>Solanaceae</taxon>
        <taxon>Solanoideae</taxon>
        <taxon>Hyoscyameae</taxon>
        <taxon>Anisodus</taxon>
    </lineage>
</organism>
<accession>A0AAE1SD13</accession>
<dbReference type="Proteomes" id="UP001291623">
    <property type="component" value="Unassembled WGS sequence"/>
</dbReference>